<dbReference type="AlphaFoldDB" id="A0A381YJA8"/>
<proteinExistence type="predicted"/>
<gene>
    <name evidence="1" type="ORF">METZ01_LOCUS129447</name>
</gene>
<accession>A0A381YJA8</accession>
<protein>
    <recommendedName>
        <fullName evidence="2">Flagellar protein FliT</fullName>
    </recommendedName>
</protein>
<reference evidence="1" key="1">
    <citation type="submission" date="2018-05" db="EMBL/GenBank/DDBJ databases">
        <authorList>
            <person name="Lanie J.A."/>
            <person name="Ng W.-L."/>
            <person name="Kazmierczak K.M."/>
            <person name="Andrzejewski T.M."/>
            <person name="Davidsen T.M."/>
            <person name="Wayne K.J."/>
            <person name="Tettelin H."/>
            <person name="Glass J.I."/>
            <person name="Rusch D."/>
            <person name="Podicherti R."/>
            <person name="Tsui H.-C.T."/>
            <person name="Winkler M.E."/>
        </authorList>
    </citation>
    <scope>NUCLEOTIDE SEQUENCE</scope>
</reference>
<sequence length="116" mass="13391">MTCPTTTLLREWKRLSEVESTAITLRDWSELNRLLDEKSRLQGLLEDYQGEDFTDEDQGLVDNLLTVTELNRARLDTEMESVRTQIQSEDQAASNIRKVNQAYGGKAGENFWQTYT</sequence>
<evidence type="ECO:0008006" key="2">
    <source>
        <dbReference type="Google" id="ProtNLM"/>
    </source>
</evidence>
<organism evidence="1">
    <name type="scientific">marine metagenome</name>
    <dbReference type="NCBI Taxonomy" id="408172"/>
    <lineage>
        <taxon>unclassified sequences</taxon>
        <taxon>metagenomes</taxon>
        <taxon>ecological metagenomes</taxon>
    </lineage>
</organism>
<dbReference type="EMBL" id="UINC01018270">
    <property type="protein sequence ID" value="SVA76593.1"/>
    <property type="molecule type" value="Genomic_DNA"/>
</dbReference>
<name>A0A381YJA8_9ZZZZ</name>
<evidence type="ECO:0000313" key="1">
    <source>
        <dbReference type="EMBL" id="SVA76593.1"/>
    </source>
</evidence>